<dbReference type="InterPro" id="IPR039353">
    <property type="entry name" value="TF_Adf1"/>
</dbReference>
<dbReference type="GO" id="GO:0006357">
    <property type="term" value="P:regulation of transcription by RNA polymerase II"/>
    <property type="evidence" value="ECO:0007669"/>
    <property type="project" value="TreeGrafter"/>
</dbReference>
<protein>
    <recommendedName>
        <fullName evidence="1">MADF domain-containing protein</fullName>
    </recommendedName>
</protein>
<dbReference type="PANTHER" id="PTHR12243:SF60">
    <property type="entry name" value="SI:CH211-15D5.12-RELATED"/>
    <property type="match status" value="1"/>
</dbReference>
<dbReference type="GO" id="GO:0005667">
    <property type="term" value="C:transcription regulator complex"/>
    <property type="evidence" value="ECO:0007669"/>
    <property type="project" value="TreeGrafter"/>
</dbReference>
<evidence type="ECO:0000259" key="1">
    <source>
        <dbReference type="PROSITE" id="PS51029"/>
    </source>
</evidence>
<organism evidence="2">
    <name type="scientific">Graphocephala atropunctata</name>
    <dbReference type="NCBI Taxonomy" id="36148"/>
    <lineage>
        <taxon>Eukaryota</taxon>
        <taxon>Metazoa</taxon>
        <taxon>Ecdysozoa</taxon>
        <taxon>Arthropoda</taxon>
        <taxon>Hexapoda</taxon>
        <taxon>Insecta</taxon>
        <taxon>Pterygota</taxon>
        <taxon>Neoptera</taxon>
        <taxon>Paraneoptera</taxon>
        <taxon>Hemiptera</taxon>
        <taxon>Auchenorrhyncha</taxon>
        <taxon>Membracoidea</taxon>
        <taxon>Cicadellidae</taxon>
        <taxon>Cicadellinae</taxon>
        <taxon>Cicadellini</taxon>
        <taxon>Graphocephala</taxon>
    </lineage>
</organism>
<dbReference type="AlphaFoldDB" id="A0A1B6MEW8"/>
<feature type="domain" description="MADF" evidence="1">
    <location>
        <begin position="7"/>
        <end position="108"/>
    </location>
</feature>
<dbReference type="PROSITE" id="PS51029">
    <property type="entry name" value="MADF"/>
    <property type="match status" value="1"/>
</dbReference>
<reference evidence="2" key="1">
    <citation type="submission" date="2015-11" db="EMBL/GenBank/DDBJ databases">
        <title>De novo transcriptome assembly of four potential Pierce s Disease insect vectors from Arizona vineyards.</title>
        <authorList>
            <person name="Tassone E.E."/>
        </authorList>
    </citation>
    <scope>NUCLEOTIDE SEQUENCE</scope>
</reference>
<dbReference type="EMBL" id="GEBQ01005526">
    <property type="protein sequence ID" value="JAT34451.1"/>
    <property type="molecule type" value="Transcribed_RNA"/>
</dbReference>
<feature type="non-terminal residue" evidence="2">
    <location>
        <position position="166"/>
    </location>
</feature>
<gene>
    <name evidence="2" type="ORF">g.10378</name>
</gene>
<dbReference type="SMART" id="SM00595">
    <property type="entry name" value="MADF"/>
    <property type="match status" value="1"/>
</dbReference>
<name>A0A1B6MEW8_9HEMI</name>
<dbReference type="PANTHER" id="PTHR12243">
    <property type="entry name" value="MADF DOMAIN TRANSCRIPTION FACTOR"/>
    <property type="match status" value="1"/>
</dbReference>
<accession>A0A1B6MEW8</accession>
<sequence length="166" mass="19582">MDIDCELLLQQVQQHECLYDPRYESYKDRIVRVQAWDSICEAIVGESWEDMSRTEKSNIVKECRAKWHSLRTSYARYLREKKNASGSNSKKKHWHLAENMKFLESFINNSRRSANDVVVNVEDSDPLVVETDFIGEISIEADNFQPDMDQPIEKFQPYLDQPVEKF</sequence>
<proteinExistence type="predicted"/>
<evidence type="ECO:0000313" key="2">
    <source>
        <dbReference type="EMBL" id="JAT34451.1"/>
    </source>
</evidence>
<dbReference type="Pfam" id="PF10545">
    <property type="entry name" value="MADF_DNA_bdg"/>
    <property type="match status" value="1"/>
</dbReference>
<dbReference type="InterPro" id="IPR006578">
    <property type="entry name" value="MADF-dom"/>
</dbReference>
<dbReference type="GO" id="GO:0005634">
    <property type="term" value="C:nucleus"/>
    <property type="evidence" value="ECO:0007669"/>
    <property type="project" value="TreeGrafter"/>
</dbReference>